<feature type="compositionally biased region" description="Polar residues" evidence="5">
    <location>
        <begin position="260"/>
        <end position="270"/>
    </location>
</feature>
<keyword evidence="9" id="KW-1185">Reference proteome</keyword>
<dbReference type="SMART" id="SM00404">
    <property type="entry name" value="PTPc_motif"/>
    <property type="match status" value="1"/>
</dbReference>
<comment type="caution">
    <text evidence="8">The sequence shown here is derived from an EMBL/GenBank/DDBJ whole genome shotgun (WGS) entry which is preliminary data.</text>
</comment>
<dbReference type="GO" id="GO:0043409">
    <property type="term" value="P:negative regulation of MAPK cascade"/>
    <property type="evidence" value="ECO:0007669"/>
    <property type="project" value="TreeGrafter"/>
</dbReference>
<dbReference type="AlphaFoldDB" id="A0AA36N7C7"/>
<keyword evidence="3" id="KW-0378">Hydrolase</keyword>
<dbReference type="InterPro" id="IPR016130">
    <property type="entry name" value="Tyr_Pase_AS"/>
</dbReference>
<dbReference type="PANTHER" id="PTHR10159:SF519">
    <property type="entry name" value="DUAL SPECIFICITY PROTEIN PHOSPHATASE MPK3"/>
    <property type="match status" value="1"/>
</dbReference>
<evidence type="ECO:0000256" key="5">
    <source>
        <dbReference type="SAM" id="MobiDB-lite"/>
    </source>
</evidence>
<name>A0AA36N7C7_9DINO</name>
<evidence type="ECO:0000256" key="3">
    <source>
        <dbReference type="ARBA" id="ARBA00022801"/>
    </source>
</evidence>
<evidence type="ECO:0000313" key="9">
    <source>
        <dbReference type="Proteomes" id="UP001178507"/>
    </source>
</evidence>
<accession>A0AA36N7C7</accession>
<dbReference type="InterPro" id="IPR000387">
    <property type="entry name" value="Tyr_Pase_dom"/>
</dbReference>
<dbReference type="GO" id="GO:0005737">
    <property type="term" value="C:cytoplasm"/>
    <property type="evidence" value="ECO:0007669"/>
    <property type="project" value="TreeGrafter"/>
</dbReference>
<comment type="similarity">
    <text evidence="1">Belongs to the protein-tyrosine phosphatase family. Non-receptor class dual specificity subfamily.</text>
</comment>
<dbReference type="SUPFAM" id="SSF52799">
    <property type="entry name" value="(Phosphotyrosine protein) phosphatases II"/>
    <property type="match status" value="1"/>
</dbReference>
<feature type="domain" description="Tyrosine-protein phosphatase" evidence="6">
    <location>
        <begin position="27"/>
        <end position="171"/>
    </location>
</feature>
<feature type="domain" description="Tyrosine specific protein phosphatases" evidence="7">
    <location>
        <begin position="91"/>
        <end position="156"/>
    </location>
</feature>
<evidence type="ECO:0000256" key="4">
    <source>
        <dbReference type="ARBA" id="ARBA00022912"/>
    </source>
</evidence>
<dbReference type="PROSITE" id="PS00383">
    <property type="entry name" value="TYR_PHOSPHATASE_1"/>
    <property type="match status" value="1"/>
</dbReference>
<dbReference type="PROSITE" id="PS50056">
    <property type="entry name" value="TYR_PHOSPHATASE_2"/>
    <property type="match status" value="1"/>
</dbReference>
<dbReference type="PROSITE" id="PS50054">
    <property type="entry name" value="TYR_PHOSPHATASE_DUAL"/>
    <property type="match status" value="1"/>
</dbReference>
<dbReference type="EMBL" id="CAUJNA010003425">
    <property type="protein sequence ID" value="CAJ1401660.1"/>
    <property type="molecule type" value="Genomic_DNA"/>
</dbReference>
<evidence type="ECO:0000259" key="6">
    <source>
        <dbReference type="PROSITE" id="PS50054"/>
    </source>
</evidence>
<dbReference type="EC" id="3.1.3.48" evidence="2"/>
<dbReference type="InterPro" id="IPR020422">
    <property type="entry name" value="TYR_PHOSPHATASE_DUAL_dom"/>
</dbReference>
<dbReference type="SMART" id="SM00195">
    <property type="entry name" value="DSPc"/>
    <property type="match status" value="1"/>
</dbReference>
<keyword evidence="4" id="KW-0904">Protein phosphatase</keyword>
<sequence length="417" mass="47316">MDEDEIWCQTVGEIVRATMKPRERDHEAAKLTDWGLFIGGLREAQDLSALQRLGISAVLNAAPDVVHVEYPEHWRVLVIEAEDDVFYPLLDTHMDAVLEFLDTQHADGRKVLVHCFAGMNRSAALCAAYLMIRDRMGLAKVVRHMSEQRGWILSNEGFVHQLVRLAREEDLLEPPEPRQRLDSVEEENGAKRMRARTSEAATCHASKLGRSLSRLSSMSDVEEEDLKRTKARLACKLDRKYSRSTSGFSDVSDASPKIPRTTTQPRSCRTISDKDMGYASRLPRQDSVSADLKKIKPLKDLREGSAKLQDGTYLYVIMIGDPEYIRLIHEEHLVNAGVLGGHTSLVERNEFMRGWARQWESNDPQVRHTVLYAGELNYKEGEGVLMWNNHSGHYTPAAEDHVRVHLDPSTFVAFDED</sequence>
<dbReference type="InterPro" id="IPR000340">
    <property type="entry name" value="Dual-sp_phosphatase_cat-dom"/>
</dbReference>
<evidence type="ECO:0000313" key="8">
    <source>
        <dbReference type="EMBL" id="CAJ1401660.1"/>
    </source>
</evidence>
<proteinExistence type="inferred from homology"/>
<dbReference type="Gene3D" id="3.90.190.10">
    <property type="entry name" value="Protein tyrosine phosphatase superfamily"/>
    <property type="match status" value="1"/>
</dbReference>
<feature type="region of interest" description="Disordered" evidence="5">
    <location>
        <begin position="246"/>
        <end position="271"/>
    </location>
</feature>
<evidence type="ECO:0000256" key="2">
    <source>
        <dbReference type="ARBA" id="ARBA00013064"/>
    </source>
</evidence>
<dbReference type="CDD" id="cd14498">
    <property type="entry name" value="DSP"/>
    <property type="match status" value="1"/>
</dbReference>
<dbReference type="GO" id="GO:0004725">
    <property type="term" value="F:protein tyrosine phosphatase activity"/>
    <property type="evidence" value="ECO:0007669"/>
    <property type="project" value="UniProtKB-EC"/>
</dbReference>
<dbReference type="PANTHER" id="PTHR10159">
    <property type="entry name" value="DUAL SPECIFICITY PROTEIN PHOSPHATASE"/>
    <property type="match status" value="1"/>
</dbReference>
<gene>
    <name evidence="8" type="ORF">EVOR1521_LOCUS24762</name>
</gene>
<protein>
    <recommendedName>
        <fullName evidence="2">protein-tyrosine-phosphatase</fullName>
        <ecNumber evidence="2">3.1.3.48</ecNumber>
    </recommendedName>
</protein>
<dbReference type="InterPro" id="IPR003595">
    <property type="entry name" value="Tyr_Pase_cat"/>
</dbReference>
<reference evidence="8" key="1">
    <citation type="submission" date="2023-08" db="EMBL/GenBank/DDBJ databases">
        <authorList>
            <person name="Chen Y."/>
            <person name="Shah S."/>
            <person name="Dougan E. K."/>
            <person name="Thang M."/>
            <person name="Chan C."/>
        </authorList>
    </citation>
    <scope>NUCLEOTIDE SEQUENCE</scope>
</reference>
<feature type="compositionally biased region" description="Basic and acidic residues" evidence="5">
    <location>
        <begin position="174"/>
        <end position="183"/>
    </location>
</feature>
<organism evidence="8 9">
    <name type="scientific">Effrenium voratum</name>
    <dbReference type="NCBI Taxonomy" id="2562239"/>
    <lineage>
        <taxon>Eukaryota</taxon>
        <taxon>Sar</taxon>
        <taxon>Alveolata</taxon>
        <taxon>Dinophyceae</taxon>
        <taxon>Suessiales</taxon>
        <taxon>Symbiodiniaceae</taxon>
        <taxon>Effrenium</taxon>
    </lineage>
</organism>
<dbReference type="InterPro" id="IPR029021">
    <property type="entry name" value="Prot-tyrosine_phosphatase-like"/>
</dbReference>
<evidence type="ECO:0000256" key="1">
    <source>
        <dbReference type="ARBA" id="ARBA00008601"/>
    </source>
</evidence>
<dbReference type="Proteomes" id="UP001178507">
    <property type="component" value="Unassembled WGS sequence"/>
</dbReference>
<dbReference type="Pfam" id="PF00782">
    <property type="entry name" value="DSPc"/>
    <property type="match status" value="1"/>
</dbReference>
<evidence type="ECO:0000259" key="7">
    <source>
        <dbReference type="PROSITE" id="PS50056"/>
    </source>
</evidence>
<feature type="region of interest" description="Disordered" evidence="5">
    <location>
        <begin position="174"/>
        <end position="200"/>
    </location>
</feature>